<comment type="caution">
    <text evidence="1">The sequence shown here is derived from an EMBL/GenBank/DDBJ whole genome shotgun (WGS) entry which is preliminary data.</text>
</comment>
<reference evidence="2" key="1">
    <citation type="journal article" date="2019" name="Int. J. Syst. Evol. Microbiol.">
        <title>The Global Catalogue of Microorganisms (GCM) 10K type strain sequencing project: providing services to taxonomists for standard genome sequencing and annotation.</title>
        <authorList>
            <consortium name="The Broad Institute Genomics Platform"/>
            <consortium name="The Broad Institute Genome Sequencing Center for Infectious Disease"/>
            <person name="Wu L."/>
            <person name="Ma J."/>
        </authorList>
    </citation>
    <scope>NUCLEOTIDE SEQUENCE [LARGE SCALE GENOMIC DNA]</scope>
    <source>
        <strain evidence="2">JCM 4586</strain>
    </source>
</reference>
<evidence type="ECO:0000313" key="1">
    <source>
        <dbReference type="EMBL" id="GGY00866.1"/>
    </source>
</evidence>
<dbReference type="EMBL" id="BMUT01000013">
    <property type="protein sequence ID" value="GGY00866.1"/>
    <property type="molecule type" value="Genomic_DNA"/>
</dbReference>
<dbReference type="Proteomes" id="UP000659223">
    <property type="component" value="Unassembled WGS sequence"/>
</dbReference>
<sequence>MPLKPHIAAPAGSTSWKGFFVMQNTLTPETPAYRPAPLTERIETHREALTVPAEQVRERVGIASLDIFCHFLGIC</sequence>
<gene>
    <name evidence="1" type="ORF">GCM10010324_54410</name>
</gene>
<name>A0ABQ2Z025_9ACTN</name>
<organism evidence="1 2">
    <name type="scientific">Streptomyces hiroshimensis</name>
    <dbReference type="NCBI Taxonomy" id="66424"/>
    <lineage>
        <taxon>Bacteria</taxon>
        <taxon>Bacillati</taxon>
        <taxon>Actinomycetota</taxon>
        <taxon>Actinomycetes</taxon>
        <taxon>Kitasatosporales</taxon>
        <taxon>Streptomycetaceae</taxon>
        <taxon>Streptomyces</taxon>
    </lineage>
</organism>
<keyword evidence="2" id="KW-1185">Reference proteome</keyword>
<evidence type="ECO:0000313" key="2">
    <source>
        <dbReference type="Proteomes" id="UP000659223"/>
    </source>
</evidence>
<protein>
    <submittedName>
        <fullName evidence="1">Uncharacterized protein</fullName>
    </submittedName>
</protein>
<proteinExistence type="predicted"/>
<accession>A0ABQ2Z025</accession>